<feature type="domain" description="Plastid lipid-associated protein/fibrillin conserved" evidence="1">
    <location>
        <begin position="8"/>
        <end position="200"/>
    </location>
</feature>
<dbReference type="RefSeq" id="WP_171977101.1">
    <property type="nucleotide sequence ID" value="NZ_CAWOXK010000001.1"/>
</dbReference>
<keyword evidence="3" id="KW-1185">Reference proteome</keyword>
<proteinExistence type="predicted"/>
<protein>
    <submittedName>
        <fullName evidence="2">Fibrillin</fullName>
    </submittedName>
</protein>
<evidence type="ECO:0000259" key="1">
    <source>
        <dbReference type="Pfam" id="PF04755"/>
    </source>
</evidence>
<name>A0A856MI02_9CYAN</name>
<evidence type="ECO:0000313" key="3">
    <source>
        <dbReference type="Proteomes" id="UP000503129"/>
    </source>
</evidence>
<reference evidence="2 3" key="1">
    <citation type="submission" date="2018-06" db="EMBL/GenBank/DDBJ databases">
        <title>Comparative genomics of Brasilonema spp. strains.</title>
        <authorList>
            <person name="Alvarenga D.O."/>
            <person name="Fiore M.F."/>
            <person name="Varani A.M."/>
        </authorList>
    </citation>
    <scope>NUCLEOTIDE SEQUENCE [LARGE SCALE GENOMIC DNA]</scope>
    <source>
        <strain evidence="2 3">CENA114</strain>
    </source>
</reference>
<sequence length="203" mass="22732">MADTTLFNLKQELISISTATDIGFNSNTTYRQQIEKLAEQIEAVNQNSEPTSHMELLQGRWRLLYSTFGLEQQTTLSRLSFGKLPDVTISVTGLFQEIYKATEQYNNLIEFIAGSGVKGVTVVMGRYTVVDSKRLAIDFLETSAYSATDDLNDTAFREALGVDSALLLKSTLSGSGWVDITYLDADFRLMRGNQQNLYVLLRE</sequence>
<organism evidence="2 3">
    <name type="scientific">Brasilonema sennae CENA114</name>
    <dbReference type="NCBI Taxonomy" id="415709"/>
    <lineage>
        <taxon>Bacteria</taxon>
        <taxon>Bacillati</taxon>
        <taxon>Cyanobacteriota</taxon>
        <taxon>Cyanophyceae</taxon>
        <taxon>Nostocales</taxon>
        <taxon>Scytonemataceae</taxon>
        <taxon>Brasilonema</taxon>
        <taxon>Bromeliae group (in: Brasilonema)</taxon>
    </lineage>
</organism>
<gene>
    <name evidence="2" type="ORF">DP114_21885</name>
</gene>
<dbReference type="AlphaFoldDB" id="A0A856MI02"/>
<dbReference type="Pfam" id="PF04755">
    <property type="entry name" value="PAP_fibrillin"/>
    <property type="match status" value="1"/>
</dbReference>
<evidence type="ECO:0000313" key="2">
    <source>
        <dbReference type="EMBL" id="QDL10192.1"/>
    </source>
</evidence>
<dbReference type="Proteomes" id="UP000503129">
    <property type="component" value="Chromosome"/>
</dbReference>
<dbReference type="InterPro" id="IPR006843">
    <property type="entry name" value="PAP/fibrillin_dom"/>
</dbReference>
<dbReference type="PANTHER" id="PTHR31906">
    <property type="entry name" value="PLASTID-LIPID-ASSOCIATED PROTEIN 4, CHLOROPLASTIC-RELATED"/>
    <property type="match status" value="1"/>
</dbReference>
<dbReference type="InterPro" id="IPR039633">
    <property type="entry name" value="PAP"/>
</dbReference>
<dbReference type="EMBL" id="CP030118">
    <property type="protein sequence ID" value="QDL10192.1"/>
    <property type="molecule type" value="Genomic_DNA"/>
</dbReference>
<dbReference type="KEGG" id="bsen:DP114_21885"/>
<accession>A0A856MI02</accession>